<reference evidence="1 2" key="1">
    <citation type="journal article" date="2019" name="Sci. Rep.">
        <title>Orb-weaving spider Araneus ventricosus genome elucidates the spidroin gene catalogue.</title>
        <authorList>
            <person name="Kono N."/>
            <person name="Nakamura H."/>
            <person name="Ohtoshi R."/>
            <person name="Moran D.A.P."/>
            <person name="Shinohara A."/>
            <person name="Yoshida Y."/>
            <person name="Fujiwara M."/>
            <person name="Mori M."/>
            <person name="Tomita M."/>
            <person name="Arakawa K."/>
        </authorList>
    </citation>
    <scope>NUCLEOTIDE SEQUENCE [LARGE SCALE GENOMIC DNA]</scope>
</reference>
<evidence type="ECO:0000313" key="1">
    <source>
        <dbReference type="EMBL" id="GBO42629.1"/>
    </source>
</evidence>
<comment type="caution">
    <text evidence="1">The sequence shown here is derived from an EMBL/GenBank/DDBJ whole genome shotgun (WGS) entry which is preliminary data.</text>
</comment>
<protein>
    <submittedName>
        <fullName evidence="1">Uncharacterized protein</fullName>
    </submittedName>
</protein>
<evidence type="ECO:0000313" key="2">
    <source>
        <dbReference type="Proteomes" id="UP000499080"/>
    </source>
</evidence>
<dbReference type="EMBL" id="BGPR01068783">
    <property type="protein sequence ID" value="GBO42629.1"/>
    <property type="molecule type" value="Genomic_DNA"/>
</dbReference>
<organism evidence="1 2">
    <name type="scientific">Araneus ventricosus</name>
    <name type="common">Orbweaver spider</name>
    <name type="synonym">Epeira ventricosa</name>
    <dbReference type="NCBI Taxonomy" id="182803"/>
    <lineage>
        <taxon>Eukaryota</taxon>
        <taxon>Metazoa</taxon>
        <taxon>Ecdysozoa</taxon>
        <taxon>Arthropoda</taxon>
        <taxon>Chelicerata</taxon>
        <taxon>Arachnida</taxon>
        <taxon>Araneae</taxon>
        <taxon>Araneomorphae</taxon>
        <taxon>Entelegynae</taxon>
        <taxon>Araneoidea</taxon>
        <taxon>Araneidae</taxon>
        <taxon>Araneus</taxon>
    </lineage>
</organism>
<keyword evidence="2" id="KW-1185">Reference proteome</keyword>
<accession>A0A4Y2WZD3</accession>
<dbReference type="AlphaFoldDB" id="A0A4Y2WZD3"/>
<gene>
    <name evidence="1" type="ORF">AVEN_63087_1</name>
</gene>
<dbReference type="Proteomes" id="UP000499080">
    <property type="component" value="Unassembled WGS sequence"/>
</dbReference>
<proteinExistence type="predicted"/>
<name>A0A4Y2WZD3_ARAVE</name>
<sequence>MCLLLWTVKGLTPFRVGWVEMGVNSITIFSEDGHGVTRVSHYRPYEKLISMPRKFCSAAGGIGRELSITSCCRITKQGIQLDIVTN</sequence>